<reference evidence="1" key="1">
    <citation type="submission" date="2021-06" db="EMBL/GenBank/DDBJ databases">
        <authorList>
            <person name="Kallberg Y."/>
            <person name="Tangrot J."/>
            <person name="Rosling A."/>
        </authorList>
    </citation>
    <scope>NUCLEOTIDE SEQUENCE</scope>
    <source>
        <strain evidence="1">CL356</strain>
    </source>
</reference>
<evidence type="ECO:0000313" key="2">
    <source>
        <dbReference type="Proteomes" id="UP000789525"/>
    </source>
</evidence>
<organism evidence="1 2">
    <name type="scientific">Acaulospora colombiana</name>
    <dbReference type="NCBI Taxonomy" id="27376"/>
    <lineage>
        <taxon>Eukaryota</taxon>
        <taxon>Fungi</taxon>
        <taxon>Fungi incertae sedis</taxon>
        <taxon>Mucoromycota</taxon>
        <taxon>Glomeromycotina</taxon>
        <taxon>Glomeromycetes</taxon>
        <taxon>Diversisporales</taxon>
        <taxon>Acaulosporaceae</taxon>
        <taxon>Acaulospora</taxon>
    </lineage>
</organism>
<sequence>DYYFVHFCIERNQVPRLSLEFRLSIRYFRLGAYKGDHVSYETKLDTSHPKNSCIPIDFPLPLDGPSSENDKIQLFRFIGSIPRWEGYVLLFIVVSNIEYKRADANLELFLDEWNNIRQEVQSLYGGGGASPFQYAHCVKIMESYKAYREDDKVDEIGLLIESMSNDLKYHSITSLPNLIDHLKNLTSFQRQLLRSMCISRVRSFSEYAIYVSRWKDKSNAEKIAHYEKQEKEKIEILEFKNQQQIDEIEALRADKEEQGRKLDSLESENKELTNEIKTLKANKEKAEQALKEKIELEKKILECISAKDRDAIKKHNTFQSERPHNKKFNGKQEVASAFHKEGERLKLEVAKCHAVWGCVANLEWCDEDPTNPAQLTREIEKLQRDLANLTMIKGKEVKIHQDAVSELFERYKCKTSTSDKTMKCVLSAVLQRHTLELIIQHSEKYLNCSNGLNGIMDIPEERLELGVKSRVNDLCNLMKRFCESTSGGDELSRVPPIRLRQQVYAILSNRVFASQNHPFIQEIVRDLLTSMDKFRTIESKERKEKFNSKAASLVQQVINIFCFRLNTQEPVPAFKFYESGRQIDARVMEGVWNGSPENFEIEVCAFPVVTVMKEDGDERILTKARVLVR</sequence>
<keyword evidence="2" id="KW-1185">Reference proteome</keyword>
<accession>A0ACA9LDT6</accession>
<comment type="caution">
    <text evidence="1">The sequence shown here is derived from an EMBL/GenBank/DDBJ whole genome shotgun (WGS) entry which is preliminary data.</text>
</comment>
<evidence type="ECO:0000313" key="1">
    <source>
        <dbReference type="EMBL" id="CAG8520561.1"/>
    </source>
</evidence>
<protein>
    <submittedName>
        <fullName evidence="1">1670_t:CDS:1</fullName>
    </submittedName>
</protein>
<name>A0ACA9LDT6_9GLOM</name>
<gene>
    <name evidence="1" type="ORF">ACOLOM_LOCUS3633</name>
</gene>
<proteinExistence type="predicted"/>
<dbReference type="Proteomes" id="UP000789525">
    <property type="component" value="Unassembled WGS sequence"/>
</dbReference>
<dbReference type="EMBL" id="CAJVPT010005481">
    <property type="protein sequence ID" value="CAG8520561.1"/>
    <property type="molecule type" value="Genomic_DNA"/>
</dbReference>
<feature type="non-terminal residue" evidence="1">
    <location>
        <position position="1"/>
    </location>
</feature>